<dbReference type="CDD" id="cd00609">
    <property type="entry name" value="AAT_like"/>
    <property type="match status" value="1"/>
</dbReference>
<dbReference type="PROSITE" id="PS00105">
    <property type="entry name" value="AA_TRANSFER_CLASS_1"/>
    <property type="match status" value="1"/>
</dbReference>
<dbReference type="Proteomes" id="UP000579136">
    <property type="component" value="Unassembled WGS sequence"/>
</dbReference>
<dbReference type="Pfam" id="PF00155">
    <property type="entry name" value="Aminotran_1_2"/>
    <property type="match status" value="1"/>
</dbReference>
<dbReference type="RefSeq" id="WP_183672944.1">
    <property type="nucleotide sequence ID" value="NZ_CBCRYX010000001.1"/>
</dbReference>
<dbReference type="AlphaFoldDB" id="A0A9Q2HET3"/>
<evidence type="ECO:0000256" key="6">
    <source>
        <dbReference type="RuleBase" id="RU000481"/>
    </source>
</evidence>
<sequence length="387" mass="43734">MEKQLNNNIQNIEVPGTRQFSNKVDQYPDSVDLTLGQSGFDTPEPIRKAMVDAINNNKLRYTHNRGLLELRQVISDYIFDRFNVRYSPEEEIVVMTGGSEAIDNILRTILNPGDEVILPAPSYLGYEPIIKLCGAKVVYVDTTKTDLVPTADSIKEKITDKTKAVLFNYPTNPTGTSLSYENIKEIVEVLKDKDIFIVTDEIYSDNVYEGKHHSFMEFEEIRNKLFVVNGLSKSHAMTGARIGYILSTPELSDLVNTVHLYNTICASTPSQYGAIAAFRDVPKEDLEAMNDAYKTRRDYLFDRLTGMGLPVEKPTGAFYIFPDISEYSNDSFQFCLDLIEQEQLAVVPGASFSPYGEGHIRLSFAATMEELVEACNRLENFLKNYKK</sequence>
<dbReference type="InterPro" id="IPR004839">
    <property type="entry name" value="Aminotransferase_I/II_large"/>
</dbReference>
<keyword evidence="4 6" id="KW-0808">Transferase</keyword>
<dbReference type="InterPro" id="IPR004838">
    <property type="entry name" value="NHTrfase_class1_PyrdxlP-BS"/>
</dbReference>
<protein>
    <recommendedName>
        <fullName evidence="6">Aminotransferase</fullName>
        <ecNumber evidence="6">2.6.1.-</ecNumber>
    </recommendedName>
</protein>
<evidence type="ECO:0000259" key="7">
    <source>
        <dbReference type="Pfam" id="PF00155"/>
    </source>
</evidence>
<dbReference type="SUPFAM" id="SSF53383">
    <property type="entry name" value="PLP-dependent transferases"/>
    <property type="match status" value="1"/>
</dbReference>
<dbReference type="InterPro" id="IPR050596">
    <property type="entry name" value="AspAT/PAT-like"/>
</dbReference>
<dbReference type="PANTHER" id="PTHR46383">
    <property type="entry name" value="ASPARTATE AMINOTRANSFERASE"/>
    <property type="match status" value="1"/>
</dbReference>
<keyword evidence="9" id="KW-1185">Reference proteome</keyword>
<keyword evidence="5" id="KW-0663">Pyridoxal phosphate</keyword>
<dbReference type="GO" id="GO:0006520">
    <property type="term" value="P:amino acid metabolic process"/>
    <property type="evidence" value="ECO:0007669"/>
    <property type="project" value="InterPro"/>
</dbReference>
<dbReference type="GO" id="GO:0008483">
    <property type="term" value="F:transaminase activity"/>
    <property type="evidence" value="ECO:0007669"/>
    <property type="project" value="UniProtKB-KW"/>
</dbReference>
<evidence type="ECO:0000256" key="1">
    <source>
        <dbReference type="ARBA" id="ARBA00001933"/>
    </source>
</evidence>
<dbReference type="InterPro" id="IPR015422">
    <property type="entry name" value="PyrdxlP-dep_Trfase_small"/>
</dbReference>
<organism evidence="8 9">
    <name type="scientific">Nosocomiicoccus ampullae</name>
    <dbReference type="NCBI Taxonomy" id="489910"/>
    <lineage>
        <taxon>Bacteria</taxon>
        <taxon>Bacillati</taxon>
        <taxon>Bacillota</taxon>
        <taxon>Bacilli</taxon>
        <taxon>Bacillales</taxon>
        <taxon>Staphylococcaceae</taxon>
        <taxon>Nosocomiicoccus</taxon>
    </lineage>
</organism>
<reference evidence="8 9" key="1">
    <citation type="submission" date="2020-08" db="EMBL/GenBank/DDBJ databases">
        <title>Genomic Encyclopedia of Type Strains, Phase IV (KMG-IV): sequencing the most valuable type-strain genomes for metagenomic binning, comparative biology and taxonomic classification.</title>
        <authorList>
            <person name="Goeker M."/>
        </authorList>
    </citation>
    <scope>NUCLEOTIDE SEQUENCE [LARGE SCALE GENOMIC DNA]</scope>
    <source>
        <strain evidence="8 9">DSM 19163</strain>
    </source>
</reference>
<accession>A0A9Q2HET3</accession>
<dbReference type="Gene3D" id="3.40.640.10">
    <property type="entry name" value="Type I PLP-dependent aspartate aminotransferase-like (Major domain)"/>
    <property type="match status" value="1"/>
</dbReference>
<proteinExistence type="inferred from homology"/>
<evidence type="ECO:0000313" key="9">
    <source>
        <dbReference type="Proteomes" id="UP000579136"/>
    </source>
</evidence>
<gene>
    <name evidence="8" type="ORF">HNQ45_000393</name>
</gene>
<comment type="cofactor">
    <cofactor evidence="1 6">
        <name>pyridoxal 5'-phosphate</name>
        <dbReference type="ChEBI" id="CHEBI:597326"/>
    </cofactor>
</comment>
<dbReference type="GO" id="GO:0030170">
    <property type="term" value="F:pyridoxal phosphate binding"/>
    <property type="evidence" value="ECO:0007669"/>
    <property type="project" value="InterPro"/>
</dbReference>
<name>A0A9Q2HET3_9STAP</name>
<dbReference type="PANTHER" id="PTHR46383:SF4">
    <property type="entry name" value="AMINOTRANSFERASE"/>
    <property type="match status" value="1"/>
</dbReference>
<dbReference type="EC" id="2.6.1.-" evidence="6"/>
<dbReference type="EMBL" id="JACHHF010000002">
    <property type="protein sequence ID" value="MBB5175523.1"/>
    <property type="molecule type" value="Genomic_DNA"/>
</dbReference>
<evidence type="ECO:0000313" key="8">
    <source>
        <dbReference type="EMBL" id="MBB5175523.1"/>
    </source>
</evidence>
<keyword evidence="3 6" id="KW-0032">Aminotransferase</keyword>
<comment type="similarity">
    <text evidence="2 6">Belongs to the class-I pyridoxal-phosphate-dependent aminotransferase family.</text>
</comment>
<feature type="domain" description="Aminotransferase class I/classII large" evidence="7">
    <location>
        <begin position="30"/>
        <end position="378"/>
    </location>
</feature>
<evidence type="ECO:0000256" key="2">
    <source>
        <dbReference type="ARBA" id="ARBA00007441"/>
    </source>
</evidence>
<dbReference type="InterPro" id="IPR015424">
    <property type="entry name" value="PyrdxlP-dep_Trfase"/>
</dbReference>
<comment type="caution">
    <text evidence="8">The sequence shown here is derived from an EMBL/GenBank/DDBJ whole genome shotgun (WGS) entry which is preliminary data.</text>
</comment>
<evidence type="ECO:0000256" key="5">
    <source>
        <dbReference type="ARBA" id="ARBA00022898"/>
    </source>
</evidence>
<evidence type="ECO:0000256" key="3">
    <source>
        <dbReference type="ARBA" id="ARBA00022576"/>
    </source>
</evidence>
<dbReference type="Gene3D" id="3.90.1150.10">
    <property type="entry name" value="Aspartate Aminotransferase, domain 1"/>
    <property type="match status" value="1"/>
</dbReference>
<dbReference type="InterPro" id="IPR015421">
    <property type="entry name" value="PyrdxlP-dep_Trfase_major"/>
</dbReference>
<evidence type="ECO:0000256" key="4">
    <source>
        <dbReference type="ARBA" id="ARBA00022679"/>
    </source>
</evidence>